<dbReference type="NCBIfam" id="TIGR01682">
    <property type="entry name" value="moaD"/>
    <property type="match status" value="1"/>
</dbReference>
<accession>Q1YIC9</accession>
<dbReference type="SUPFAM" id="SSF54285">
    <property type="entry name" value="MoaD/ThiS"/>
    <property type="match status" value="1"/>
</dbReference>
<name>Q1YIC9_AURMS</name>
<sequence length="91" mass="9767">MSIAGGSPMKLAYFAWVRERIGVSDEEVELPAGIVTVADLLTWLKGRGETYAAALQSPEFIRVAIDQEHADHSEPVAGAREIALFPPMTGG</sequence>
<dbReference type="Gene3D" id="3.10.20.30">
    <property type="match status" value="1"/>
</dbReference>
<dbReference type="InterPro" id="IPR003749">
    <property type="entry name" value="ThiS/MoaD-like"/>
</dbReference>
<comment type="caution">
    <text evidence="1">The sequence shown here is derived from an EMBL/GenBank/DDBJ whole genome shotgun (WGS) entry which is preliminary data.</text>
</comment>
<dbReference type="HOGENOM" id="CLU_114601_4_0_5"/>
<protein>
    <submittedName>
        <fullName evidence="1">Molybdopterin converting factor small subunit</fullName>
    </submittedName>
</protein>
<organism evidence="1 2">
    <name type="scientific">Aurantimonas manganoxydans (strain ATCC BAA-1229 / DSM 21871 / SI85-9A1)</name>
    <dbReference type="NCBI Taxonomy" id="287752"/>
    <lineage>
        <taxon>Bacteria</taxon>
        <taxon>Pseudomonadati</taxon>
        <taxon>Pseudomonadota</taxon>
        <taxon>Alphaproteobacteria</taxon>
        <taxon>Hyphomicrobiales</taxon>
        <taxon>Aurantimonadaceae</taxon>
        <taxon>Aurantimonas</taxon>
    </lineage>
</organism>
<dbReference type="InterPro" id="IPR016155">
    <property type="entry name" value="Mopterin_synth/thiamin_S_b"/>
</dbReference>
<gene>
    <name evidence="1" type="ORF">SI859A1_01551</name>
</gene>
<proteinExistence type="predicted"/>
<reference evidence="1 2" key="1">
    <citation type="journal article" date="2008" name="Appl. Environ. Microbiol.">
        <title>Genomic insights into Mn(II) oxidation by the marine alphaproteobacterium Aurantimonas sp. strain SI85-9A1.</title>
        <authorList>
            <person name="Dick G.J."/>
            <person name="Podell S."/>
            <person name="Johnson H.A."/>
            <person name="Rivera-Espinoza Y."/>
            <person name="Bernier-Latmani R."/>
            <person name="McCarthy J.K."/>
            <person name="Torpey J.W."/>
            <person name="Clement B.G."/>
            <person name="Gaasterland T."/>
            <person name="Tebo B.M."/>
        </authorList>
    </citation>
    <scope>NUCLEOTIDE SEQUENCE [LARGE SCALE GENOMIC DNA]</scope>
    <source>
        <strain evidence="1 2">SI85-9A1</strain>
    </source>
</reference>
<dbReference type="AlphaFoldDB" id="Q1YIC9"/>
<evidence type="ECO:0000313" key="2">
    <source>
        <dbReference type="Proteomes" id="UP000000321"/>
    </source>
</evidence>
<dbReference type="CDD" id="cd00754">
    <property type="entry name" value="Ubl_MoaD"/>
    <property type="match status" value="1"/>
</dbReference>
<dbReference type="InterPro" id="IPR012675">
    <property type="entry name" value="Beta-grasp_dom_sf"/>
</dbReference>
<dbReference type="Proteomes" id="UP000000321">
    <property type="component" value="Unassembled WGS sequence"/>
</dbReference>
<dbReference type="Pfam" id="PF02597">
    <property type="entry name" value="ThiS"/>
    <property type="match status" value="1"/>
</dbReference>
<dbReference type="BioCyc" id="AURANTIMONAS:SI859A1_01551-MONOMER"/>
<evidence type="ECO:0000313" key="1">
    <source>
        <dbReference type="EMBL" id="EAS50188.1"/>
    </source>
</evidence>
<dbReference type="EMBL" id="AAPJ01000003">
    <property type="protein sequence ID" value="EAS50188.1"/>
    <property type="molecule type" value="Genomic_DNA"/>
</dbReference>
<keyword evidence="2" id="KW-1185">Reference proteome</keyword>